<accession>A0AAV5X467</accession>
<sequence length="128" mass="14653">MASRRLSAENKRRHSPKKNNKHEKNQAESSKKEQKEVVVTVAPSSSTAPPVQPIVRRQVRRVLEPLPVDLRIQNQIKAAEIAYMATQFVMAVCFIFVPYTCYKSIIYLPPQEQGGMGGEPWEHYFELV</sequence>
<comment type="caution">
    <text evidence="3">The sequence shown here is derived from an EMBL/GenBank/DDBJ whole genome shotgun (WGS) entry which is preliminary data.</text>
</comment>
<gene>
    <name evidence="3" type="ORF">PFISCL1PPCAC_28146</name>
</gene>
<evidence type="ECO:0000313" key="4">
    <source>
        <dbReference type="Proteomes" id="UP001432322"/>
    </source>
</evidence>
<feature type="compositionally biased region" description="Basic and acidic residues" evidence="1">
    <location>
        <begin position="1"/>
        <end position="10"/>
    </location>
</feature>
<feature type="transmembrane region" description="Helical" evidence="2">
    <location>
        <begin position="81"/>
        <end position="99"/>
    </location>
</feature>
<dbReference type="EMBL" id="BTSY01000007">
    <property type="protein sequence ID" value="GMT36849.1"/>
    <property type="molecule type" value="Genomic_DNA"/>
</dbReference>
<keyword evidence="4" id="KW-1185">Reference proteome</keyword>
<organism evidence="3 4">
    <name type="scientific">Pristionchus fissidentatus</name>
    <dbReference type="NCBI Taxonomy" id="1538716"/>
    <lineage>
        <taxon>Eukaryota</taxon>
        <taxon>Metazoa</taxon>
        <taxon>Ecdysozoa</taxon>
        <taxon>Nematoda</taxon>
        <taxon>Chromadorea</taxon>
        <taxon>Rhabditida</taxon>
        <taxon>Rhabditina</taxon>
        <taxon>Diplogasteromorpha</taxon>
        <taxon>Diplogasteroidea</taxon>
        <taxon>Neodiplogasteridae</taxon>
        <taxon>Pristionchus</taxon>
    </lineage>
</organism>
<evidence type="ECO:0000256" key="2">
    <source>
        <dbReference type="SAM" id="Phobius"/>
    </source>
</evidence>
<keyword evidence="2" id="KW-1133">Transmembrane helix</keyword>
<proteinExistence type="predicted"/>
<reference evidence="3" key="1">
    <citation type="submission" date="2023-10" db="EMBL/GenBank/DDBJ databases">
        <title>Genome assembly of Pristionchus species.</title>
        <authorList>
            <person name="Yoshida K."/>
            <person name="Sommer R.J."/>
        </authorList>
    </citation>
    <scope>NUCLEOTIDE SEQUENCE</scope>
    <source>
        <strain evidence="3">RS5133</strain>
    </source>
</reference>
<evidence type="ECO:0000256" key="1">
    <source>
        <dbReference type="SAM" id="MobiDB-lite"/>
    </source>
</evidence>
<keyword evidence="2" id="KW-0812">Transmembrane</keyword>
<feature type="region of interest" description="Disordered" evidence="1">
    <location>
        <begin position="1"/>
        <end position="50"/>
    </location>
</feature>
<keyword evidence="2" id="KW-0472">Membrane</keyword>
<feature type="compositionally biased region" description="Low complexity" evidence="1">
    <location>
        <begin position="37"/>
        <end position="50"/>
    </location>
</feature>
<dbReference type="AlphaFoldDB" id="A0AAV5X467"/>
<name>A0AAV5X467_9BILA</name>
<feature type="compositionally biased region" description="Basic and acidic residues" evidence="1">
    <location>
        <begin position="22"/>
        <end position="36"/>
    </location>
</feature>
<protein>
    <submittedName>
        <fullName evidence="3">Uncharacterized protein</fullName>
    </submittedName>
</protein>
<feature type="compositionally biased region" description="Basic residues" evidence="1">
    <location>
        <begin position="11"/>
        <end position="21"/>
    </location>
</feature>
<evidence type="ECO:0000313" key="3">
    <source>
        <dbReference type="EMBL" id="GMT36849.1"/>
    </source>
</evidence>
<dbReference type="Proteomes" id="UP001432322">
    <property type="component" value="Unassembled WGS sequence"/>
</dbReference>